<feature type="transmembrane region" description="Helical" evidence="6">
    <location>
        <begin position="477"/>
        <end position="500"/>
    </location>
</feature>
<organism evidence="7 8">
    <name type="scientific">Calycina marina</name>
    <dbReference type="NCBI Taxonomy" id="1763456"/>
    <lineage>
        <taxon>Eukaryota</taxon>
        <taxon>Fungi</taxon>
        <taxon>Dikarya</taxon>
        <taxon>Ascomycota</taxon>
        <taxon>Pezizomycotina</taxon>
        <taxon>Leotiomycetes</taxon>
        <taxon>Helotiales</taxon>
        <taxon>Pezizellaceae</taxon>
        <taxon>Calycina</taxon>
    </lineage>
</organism>
<feature type="transmembrane region" description="Helical" evidence="6">
    <location>
        <begin position="355"/>
        <end position="377"/>
    </location>
</feature>
<evidence type="ECO:0000256" key="1">
    <source>
        <dbReference type="ARBA" id="ARBA00004141"/>
    </source>
</evidence>
<reference evidence="7" key="1">
    <citation type="journal article" date="2021" name="IMA Fungus">
        <title>Genomic characterization of three marine fungi, including Emericellopsis atlantica sp. nov. with signatures of a generalist lifestyle and marine biomass degradation.</title>
        <authorList>
            <person name="Hagestad O.C."/>
            <person name="Hou L."/>
            <person name="Andersen J.H."/>
            <person name="Hansen E.H."/>
            <person name="Altermark B."/>
            <person name="Li C."/>
            <person name="Kuhnert E."/>
            <person name="Cox R.J."/>
            <person name="Crous P.W."/>
            <person name="Spatafora J.W."/>
            <person name="Lail K."/>
            <person name="Amirebrahimi M."/>
            <person name="Lipzen A."/>
            <person name="Pangilinan J."/>
            <person name="Andreopoulos W."/>
            <person name="Hayes R.D."/>
            <person name="Ng V."/>
            <person name="Grigoriev I.V."/>
            <person name="Jackson S.A."/>
            <person name="Sutton T.D.S."/>
            <person name="Dobson A.D.W."/>
            <person name="Rama T."/>
        </authorList>
    </citation>
    <scope>NUCLEOTIDE SEQUENCE</scope>
    <source>
        <strain evidence="7">TRa3180A</strain>
    </source>
</reference>
<sequence length="611" mass="65495">MPSYTGLQPNARDSLELASLASSSPGLRTSSSSSRSGIASSRNLSLEEDDPLDNRNPAALGRPPGHNRTFSMTSAFDFASNLYPLTSTVGNGYAPIGAPIALSNGINSLGGGNLEKHKRLTYLNGLSLVVGLIIGSGIFSSPSQVNINAGSPGASLIVWVIAGILAWTGGSSYAELGGAIPLNGGAQVYLSKIFGEIYGFLFTWCAVVVLKPGSTAIISIIMGEYLVQATIGAEAENVDIWINKGVALVGLFAVTLLNCISTKLGTKMGDMFMFLKFVALLGITVIGIVVALTSFSTTGTANQDWKTHGWFEGTSTSVSSWAVAVYAGLWAFDGWDNTNYVVGEFRNPSRDLHRVIHTAMPLVIISYIFANIAYFFVLPIAAINSSNTVAVMFGSKVFGPVGSLLFALIVSASCFGALNATTFTSGRLVYAAGKEGYMPALFGKIGIGAGSENSHTTLHTRNWASKRLAKFCGDDETGLFFTPVNAMVLNAFLTACYIVVGEFGTLLTFYGVAGYTFYFLTVLGLLVLRVKEPDLERPYRTWWSTPIIFCCVALFLLSRSVLAEPGQTLIVLAFIAAGVPLYFWRVRGRNNVGRESRNSVGWKFWKRFQSR</sequence>
<proteinExistence type="predicted"/>
<dbReference type="Gene3D" id="1.20.1740.10">
    <property type="entry name" value="Amino acid/polyamine transporter I"/>
    <property type="match status" value="1"/>
</dbReference>
<evidence type="ECO:0000313" key="7">
    <source>
        <dbReference type="EMBL" id="KAG9246333.1"/>
    </source>
</evidence>
<feature type="transmembrane region" description="Helical" evidence="6">
    <location>
        <begin position="241"/>
        <end position="260"/>
    </location>
</feature>
<evidence type="ECO:0000256" key="5">
    <source>
        <dbReference type="SAM" id="MobiDB-lite"/>
    </source>
</evidence>
<evidence type="ECO:0000256" key="2">
    <source>
        <dbReference type="ARBA" id="ARBA00022692"/>
    </source>
</evidence>
<keyword evidence="3 6" id="KW-1133">Transmembrane helix</keyword>
<feature type="transmembrane region" description="Helical" evidence="6">
    <location>
        <begin position="272"/>
        <end position="295"/>
    </location>
</feature>
<feature type="compositionally biased region" description="Low complexity" evidence="5">
    <location>
        <begin position="17"/>
        <end position="44"/>
    </location>
</feature>
<evidence type="ECO:0000256" key="4">
    <source>
        <dbReference type="ARBA" id="ARBA00023136"/>
    </source>
</evidence>
<comment type="caution">
    <text evidence="7">The sequence shown here is derived from an EMBL/GenBank/DDBJ whole genome shotgun (WGS) entry which is preliminary data.</text>
</comment>
<dbReference type="Pfam" id="PF13520">
    <property type="entry name" value="AA_permease_2"/>
    <property type="match status" value="1"/>
</dbReference>
<feature type="transmembrane region" description="Helical" evidence="6">
    <location>
        <begin position="197"/>
        <end position="221"/>
    </location>
</feature>
<dbReference type="EMBL" id="MU253808">
    <property type="protein sequence ID" value="KAG9246333.1"/>
    <property type="molecule type" value="Genomic_DNA"/>
</dbReference>
<feature type="transmembrane region" description="Helical" evidence="6">
    <location>
        <begin position="542"/>
        <end position="562"/>
    </location>
</feature>
<dbReference type="InterPro" id="IPR002293">
    <property type="entry name" value="AA/rel_permease1"/>
</dbReference>
<evidence type="ECO:0000256" key="3">
    <source>
        <dbReference type="ARBA" id="ARBA00022989"/>
    </source>
</evidence>
<dbReference type="Proteomes" id="UP000887226">
    <property type="component" value="Unassembled WGS sequence"/>
</dbReference>
<dbReference type="OrthoDB" id="10062876at2759"/>
<feature type="transmembrane region" description="Helical" evidence="6">
    <location>
        <begin position="122"/>
        <end position="141"/>
    </location>
</feature>
<dbReference type="GO" id="GO:0015179">
    <property type="term" value="F:L-amino acid transmembrane transporter activity"/>
    <property type="evidence" value="ECO:0007669"/>
    <property type="project" value="TreeGrafter"/>
</dbReference>
<feature type="region of interest" description="Disordered" evidence="5">
    <location>
        <begin position="17"/>
        <end position="66"/>
    </location>
</feature>
<feature type="transmembrane region" description="Helical" evidence="6">
    <location>
        <begin position="153"/>
        <end position="176"/>
    </location>
</feature>
<gene>
    <name evidence="7" type="ORF">BJ878DRAFT_497405</name>
</gene>
<keyword evidence="8" id="KW-1185">Reference proteome</keyword>
<feature type="transmembrane region" description="Helical" evidence="6">
    <location>
        <begin position="568"/>
        <end position="584"/>
    </location>
</feature>
<name>A0A9P7Z7J6_9HELO</name>
<evidence type="ECO:0000313" key="8">
    <source>
        <dbReference type="Proteomes" id="UP000887226"/>
    </source>
</evidence>
<keyword evidence="2 6" id="KW-0812">Transmembrane</keyword>
<feature type="transmembrane region" description="Helical" evidence="6">
    <location>
        <begin position="315"/>
        <end position="335"/>
    </location>
</feature>
<accession>A0A9P7Z7J6</accession>
<dbReference type="GO" id="GO:0016020">
    <property type="term" value="C:membrane"/>
    <property type="evidence" value="ECO:0007669"/>
    <property type="project" value="UniProtKB-SubCell"/>
</dbReference>
<comment type="subcellular location">
    <subcellularLocation>
        <location evidence="1">Membrane</location>
        <topology evidence="1">Multi-pass membrane protein</topology>
    </subcellularLocation>
</comment>
<feature type="transmembrane region" description="Helical" evidence="6">
    <location>
        <begin position="397"/>
        <end position="418"/>
    </location>
</feature>
<keyword evidence="4 6" id="KW-0472">Membrane</keyword>
<dbReference type="PANTHER" id="PTHR11785:SF512">
    <property type="entry name" value="SOBREMESA, ISOFORM B"/>
    <property type="match status" value="1"/>
</dbReference>
<protein>
    <submittedName>
        <fullName evidence="7">Amino acid transporter-like protein</fullName>
    </submittedName>
</protein>
<dbReference type="AlphaFoldDB" id="A0A9P7Z7J6"/>
<feature type="transmembrane region" description="Helical" evidence="6">
    <location>
        <begin position="506"/>
        <end position="530"/>
    </location>
</feature>
<evidence type="ECO:0000256" key="6">
    <source>
        <dbReference type="SAM" id="Phobius"/>
    </source>
</evidence>
<dbReference type="InterPro" id="IPR050598">
    <property type="entry name" value="AminoAcid_Transporter"/>
</dbReference>
<dbReference type="PANTHER" id="PTHR11785">
    <property type="entry name" value="AMINO ACID TRANSPORTER"/>
    <property type="match status" value="1"/>
</dbReference>